<comment type="caution">
    <text evidence="2">The sequence shown here is derived from an EMBL/GenBank/DDBJ whole genome shotgun (WGS) entry which is preliminary data.</text>
</comment>
<feature type="transmembrane region" description="Helical" evidence="1">
    <location>
        <begin position="12"/>
        <end position="36"/>
    </location>
</feature>
<name>A0A372LJ51_9BACI</name>
<reference evidence="2 3" key="1">
    <citation type="submission" date="2018-08" db="EMBL/GenBank/DDBJ databases">
        <title>Bacillus chawlae sp. nov., Bacillus glennii sp. nov., and Bacillus saganii sp. nov. Isolated from the Vehicle Assembly Building at Kennedy Space Center where the Viking Spacecraft were Assembled.</title>
        <authorList>
            <person name="Seuylemezian A."/>
            <person name="Vaishampayan P."/>
        </authorList>
    </citation>
    <scope>NUCLEOTIDE SEQUENCE [LARGE SCALE GENOMIC DNA]</scope>
    <source>
        <strain evidence="2 3">V47-23a</strain>
    </source>
</reference>
<gene>
    <name evidence="2" type="ORF">D0469_17425</name>
</gene>
<dbReference type="InterPro" id="IPR006485">
    <property type="entry name" value="Phage-like_holin"/>
</dbReference>
<keyword evidence="3" id="KW-1185">Reference proteome</keyword>
<accession>A0A372LJ51</accession>
<proteinExistence type="predicted"/>
<evidence type="ECO:0000313" key="3">
    <source>
        <dbReference type="Proteomes" id="UP000264541"/>
    </source>
</evidence>
<protein>
    <submittedName>
        <fullName evidence="2">Phage holin</fullName>
    </submittedName>
</protein>
<dbReference type="NCBIfam" id="TIGR01598">
    <property type="entry name" value="holin_phiLC3"/>
    <property type="match status" value="1"/>
</dbReference>
<dbReference type="Proteomes" id="UP000264541">
    <property type="component" value="Unassembled WGS sequence"/>
</dbReference>
<sequence length="88" mass="9774">MINWGVRFKNRFWVSGFIAQLFILAEVLLIGANAIGLTDFQLTEEIKGWVLAVVNAVFGVLATLTNVQDPTTQGFADSQQAQSYKEPR</sequence>
<keyword evidence="1" id="KW-0472">Membrane</keyword>
<dbReference type="Pfam" id="PF04531">
    <property type="entry name" value="Phage_holin_1"/>
    <property type="match status" value="1"/>
</dbReference>
<evidence type="ECO:0000313" key="2">
    <source>
        <dbReference type="EMBL" id="RFU66412.1"/>
    </source>
</evidence>
<keyword evidence="1" id="KW-0812">Transmembrane</keyword>
<organism evidence="2 3">
    <name type="scientific">Peribacillus saganii</name>
    <dbReference type="NCBI Taxonomy" id="2303992"/>
    <lineage>
        <taxon>Bacteria</taxon>
        <taxon>Bacillati</taxon>
        <taxon>Bacillota</taxon>
        <taxon>Bacilli</taxon>
        <taxon>Bacillales</taxon>
        <taxon>Bacillaceae</taxon>
        <taxon>Peribacillus</taxon>
    </lineage>
</organism>
<dbReference type="EMBL" id="QVTE01000051">
    <property type="protein sequence ID" value="RFU66412.1"/>
    <property type="molecule type" value="Genomic_DNA"/>
</dbReference>
<keyword evidence="1" id="KW-1133">Transmembrane helix</keyword>
<dbReference type="RefSeq" id="WP_117327996.1">
    <property type="nucleotide sequence ID" value="NZ_QVTE01000051.1"/>
</dbReference>
<feature type="transmembrane region" description="Helical" evidence="1">
    <location>
        <begin position="48"/>
        <end position="67"/>
    </location>
</feature>
<evidence type="ECO:0000256" key="1">
    <source>
        <dbReference type="SAM" id="Phobius"/>
    </source>
</evidence>
<dbReference type="OrthoDB" id="3176072at2"/>
<dbReference type="AlphaFoldDB" id="A0A372LJ51"/>